<dbReference type="GeneID" id="89923012"/>
<dbReference type="InterPro" id="IPR005829">
    <property type="entry name" value="Sugar_transporter_CS"/>
</dbReference>
<accession>A0AAV9PL24</accession>
<evidence type="ECO:0000256" key="2">
    <source>
        <dbReference type="ARBA" id="ARBA00022692"/>
    </source>
</evidence>
<evidence type="ECO:0000256" key="5">
    <source>
        <dbReference type="SAM" id="MobiDB-lite"/>
    </source>
</evidence>
<dbReference type="Proteomes" id="UP001337655">
    <property type="component" value="Unassembled WGS sequence"/>
</dbReference>
<evidence type="ECO:0000256" key="4">
    <source>
        <dbReference type="ARBA" id="ARBA00023136"/>
    </source>
</evidence>
<name>A0AAV9PL24_9PEZI</name>
<dbReference type="InterPro" id="IPR036259">
    <property type="entry name" value="MFS_trans_sf"/>
</dbReference>
<sequence length="615" mass="66014">MDHSDAIEAEVELEAEALDRESRGNGDARRRKTARAAKGDIEIPSSDDGEQEAGESSPLLARDEEDYEPEQWHGMDDFANVAWYRRPNILWVLAPFFLMACAFGGAITPKINLILELVCQRYISDQQALNPGFTMAPVDFNGGTNGQCRIPEVQEAVAKFTLLGGLLLGVVSAVTSPKLGALSDRYGRKPILVVTSVGTICGEIITILAATYPESFPVNLLLVGYAIDGLTGSFIVAMAIANAYATDCTPPAHRNVAFGYFHGALFSGIAIGPVVAGYIVKKTGQIVIVFYILLAVHLFFVLFISLLVPESLSKKRQLENRERHDQDTARYGVANDWSSSLRSLNILTPLKVLWPTGPGTSAALRWNLFTLAAVDTIIFGVAMGSISIIIIYTNYMFGWESFESGRFMTIVNSSRVICLLLILPALTRYVRGPPGAAKTQKNRGCDSFDLFVIRISVFFDTLGYVGYTLSRTGPMMILSGATAAIGGIGSPTLQSSMTKHVPADQTGQLLGASGLLHALARVVAPTVFSAIYAGTVKTFPQTVFVCLAATFGVAFGVSWFLRTGVYFDEEKAAQAADEPAASVHTNEGSGRIPIVSSVMAMFGAIAAWVGISGGS</sequence>
<feature type="transmembrane region" description="Helical" evidence="6">
    <location>
        <begin position="539"/>
        <end position="561"/>
    </location>
</feature>
<dbReference type="GO" id="GO:0016020">
    <property type="term" value="C:membrane"/>
    <property type="evidence" value="ECO:0007669"/>
    <property type="project" value="UniProtKB-SubCell"/>
</dbReference>
<keyword evidence="3 6" id="KW-1133">Transmembrane helix</keyword>
<feature type="transmembrane region" description="Helical" evidence="6">
    <location>
        <begin position="257"/>
        <end position="280"/>
    </location>
</feature>
<dbReference type="PROSITE" id="PS50850">
    <property type="entry name" value="MFS"/>
    <property type="match status" value="1"/>
</dbReference>
<evidence type="ECO:0000313" key="8">
    <source>
        <dbReference type="EMBL" id="KAK5174583.1"/>
    </source>
</evidence>
<dbReference type="InterPro" id="IPR020846">
    <property type="entry name" value="MFS_dom"/>
</dbReference>
<feature type="transmembrane region" description="Helical" evidence="6">
    <location>
        <begin position="286"/>
        <end position="308"/>
    </location>
</feature>
<dbReference type="Gene3D" id="1.20.1250.20">
    <property type="entry name" value="MFS general substrate transporter like domains"/>
    <property type="match status" value="1"/>
</dbReference>
<feature type="transmembrane region" description="Helical" evidence="6">
    <location>
        <begin position="191"/>
        <end position="210"/>
    </location>
</feature>
<feature type="transmembrane region" description="Helical" evidence="6">
    <location>
        <begin position="368"/>
        <end position="395"/>
    </location>
</feature>
<comment type="caution">
    <text evidence="8">The sequence shown here is derived from an EMBL/GenBank/DDBJ whole genome shotgun (WGS) entry which is preliminary data.</text>
</comment>
<dbReference type="Pfam" id="PF07690">
    <property type="entry name" value="MFS_1"/>
    <property type="match status" value="1"/>
</dbReference>
<evidence type="ECO:0000256" key="1">
    <source>
        <dbReference type="ARBA" id="ARBA00004141"/>
    </source>
</evidence>
<keyword evidence="4 6" id="KW-0472">Membrane</keyword>
<dbReference type="RefSeq" id="XP_064663252.1">
    <property type="nucleotide sequence ID" value="XM_064798925.1"/>
</dbReference>
<dbReference type="PANTHER" id="PTHR23507">
    <property type="entry name" value="ZGC:174356"/>
    <property type="match status" value="1"/>
</dbReference>
<keyword evidence="9" id="KW-1185">Reference proteome</keyword>
<evidence type="ECO:0000259" key="7">
    <source>
        <dbReference type="PROSITE" id="PS50850"/>
    </source>
</evidence>
<feature type="compositionally biased region" description="Basic and acidic residues" evidence="5">
    <location>
        <begin position="17"/>
        <end position="28"/>
    </location>
</feature>
<feature type="transmembrane region" description="Helical" evidence="6">
    <location>
        <begin position="592"/>
        <end position="611"/>
    </location>
</feature>
<dbReference type="PANTHER" id="PTHR23507:SF40">
    <property type="entry name" value="TETRACYCLINE-EFFLUX TRANSPORTER"/>
    <property type="match status" value="1"/>
</dbReference>
<reference evidence="8 9" key="1">
    <citation type="submission" date="2023-08" db="EMBL/GenBank/DDBJ databases">
        <title>Black Yeasts Isolated from many extreme environments.</title>
        <authorList>
            <person name="Coleine C."/>
            <person name="Stajich J.E."/>
            <person name="Selbmann L."/>
        </authorList>
    </citation>
    <scope>NUCLEOTIDE SEQUENCE [LARGE SCALE GENOMIC DNA]</scope>
    <source>
        <strain evidence="8 9">CCFEE 5935</strain>
    </source>
</reference>
<feature type="transmembrane region" description="Helical" evidence="6">
    <location>
        <begin position="222"/>
        <end position="245"/>
    </location>
</feature>
<protein>
    <recommendedName>
        <fullName evidence="7">Major facilitator superfamily (MFS) profile domain-containing protein</fullName>
    </recommendedName>
</protein>
<evidence type="ECO:0000313" key="9">
    <source>
        <dbReference type="Proteomes" id="UP001337655"/>
    </source>
</evidence>
<keyword evidence="2 6" id="KW-0812">Transmembrane</keyword>
<feature type="transmembrane region" description="Helical" evidence="6">
    <location>
        <begin position="514"/>
        <end position="533"/>
    </location>
</feature>
<proteinExistence type="predicted"/>
<comment type="subcellular location">
    <subcellularLocation>
        <location evidence="1">Membrane</location>
        <topology evidence="1">Multi-pass membrane protein</topology>
    </subcellularLocation>
</comment>
<feature type="domain" description="Major facilitator superfamily (MFS) profile" evidence="7">
    <location>
        <begin position="97"/>
        <end position="566"/>
    </location>
</feature>
<dbReference type="InterPro" id="IPR011701">
    <property type="entry name" value="MFS"/>
</dbReference>
<dbReference type="EMBL" id="JAVRRT010000002">
    <property type="protein sequence ID" value="KAK5174583.1"/>
    <property type="molecule type" value="Genomic_DNA"/>
</dbReference>
<gene>
    <name evidence="8" type="ORF">LTR77_001664</name>
</gene>
<feature type="transmembrane region" description="Helical" evidence="6">
    <location>
        <begin position="448"/>
        <end position="467"/>
    </location>
</feature>
<dbReference type="GO" id="GO:0022857">
    <property type="term" value="F:transmembrane transporter activity"/>
    <property type="evidence" value="ECO:0007669"/>
    <property type="project" value="InterPro"/>
</dbReference>
<dbReference type="PROSITE" id="PS00216">
    <property type="entry name" value="SUGAR_TRANSPORT_1"/>
    <property type="match status" value="1"/>
</dbReference>
<feature type="region of interest" description="Disordered" evidence="5">
    <location>
        <begin position="14"/>
        <end position="67"/>
    </location>
</feature>
<feature type="transmembrane region" description="Helical" evidence="6">
    <location>
        <begin position="160"/>
        <end position="179"/>
    </location>
</feature>
<evidence type="ECO:0000256" key="6">
    <source>
        <dbReference type="SAM" id="Phobius"/>
    </source>
</evidence>
<organism evidence="8 9">
    <name type="scientific">Saxophila tyrrhenica</name>
    <dbReference type="NCBI Taxonomy" id="1690608"/>
    <lineage>
        <taxon>Eukaryota</taxon>
        <taxon>Fungi</taxon>
        <taxon>Dikarya</taxon>
        <taxon>Ascomycota</taxon>
        <taxon>Pezizomycotina</taxon>
        <taxon>Dothideomycetes</taxon>
        <taxon>Dothideomycetidae</taxon>
        <taxon>Mycosphaerellales</taxon>
        <taxon>Extremaceae</taxon>
        <taxon>Saxophila</taxon>
    </lineage>
</organism>
<dbReference type="AlphaFoldDB" id="A0AAV9PL24"/>
<feature type="transmembrane region" description="Helical" evidence="6">
    <location>
        <begin position="407"/>
        <end position="427"/>
    </location>
</feature>
<evidence type="ECO:0000256" key="3">
    <source>
        <dbReference type="ARBA" id="ARBA00022989"/>
    </source>
</evidence>
<feature type="transmembrane region" description="Helical" evidence="6">
    <location>
        <begin position="89"/>
        <end position="107"/>
    </location>
</feature>
<dbReference type="SUPFAM" id="SSF103473">
    <property type="entry name" value="MFS general substrate transporter"/>
    <property type="match status" value="1"/>
</dbReference>